<dbReference type="EMBL" id="PCDP01000034">
    <property type="protein sequence ID" value="PZM14396.1"/>
    <property type="molecule type" value="Genomic_DNA"/>
</dbReference>
<dbReference type="Gene3D" id="3.40.50.300">
    <property type="entry name" value="P-loop containing nucleotide triphosphate hydrolases"/>
    <property type="match status" value="1"/>
</dbReference>
<dbReference type="SUPFAM" id="SSF140990">
    <property type="entry name" value="FtsH protease domain-like"/>
    <property type="match status" value="1"/>
</dbReference>
<dbReference type="Proteomes" id="UP000248925">
    <property type="component" value="Unassembled WGS sequence"/>
</dbReference>
<dbReference type="GO" id="GO:0005524">
    <property type="term" value="F:ATP binding"/>
    <property type="evidence" value="ECO:0007669"/>
    <property type="project" value="InterPro"/>
</dbReference>
<dbReference type="Pfam" id="PF01434">
    <property type="entry name" value="Peptidase_M41"/>
    <property type="match status" value="1"/>
</dbReference>
<dbReference type="GO" id="GO:0006508">
    <property type="term" value="P:proteolysis"/>
    <property type="evidence" value="ECO:0007669"/>
    <property type="project" value="InterPro"/>
</dbReference>
<organism evidence="2 3">
    <name type="scientific">Rhizobium tubonense</name>
    <dbReference type="NCBI Taxonomy" id="484088"/>
    <lineage>
        <taxon>Bacteria</taxon>
        <taxon>Pseudomonadati</taxon>
        <taxon>Pseudomonadota</taxon>
        <taxon>Alphaproteobacteria</taxon>
        <taxon>Hyphomicrobiales</taxon>
        <taxon>Rhizobiaceae</taxon>
        <taxon>Rhizobium/Agrobacterium group</taxon>
        <taxon>Rhizobium</taxon>
    </lineage>
</organism>
<dbReference type="SUPFAM" id="SSF52540">
    <property type="entry name" value="P-loop containing nucleoside triphosphate hydrolases"/>
    <property type="match status" value="1"/>
</dbReference>
<dbReference type="GO" id="GO:0004176">
    <property type="term" value="F:ATP-dependent peptidase activity"/>
    <property type="evidence" value="ECO:0007669"/>
    <property type="project" value="InterPro"/>
</dbReference>
<keyword evidence="3" id="KW-1185">Reference proteome</keyword>
<dbReference type="PANTHER" id="PTHR23076">
    <property type="entry name" value="METALLOPROTEASE M41 FTSH"/>
    <property type="match status" value="1"/>
</dbReference>
<dbReference type="Gene3D" id="1.10.8.60">
    <property type="match status" value="1"/>
</dbReference>
<dbReference type="GO" id="GO:0030163">
    <property type="term" value="P:protein catabolic process"/>
    <property type="evidence" value="ECO:0007669"/>
    <property type="project" value="TreeGrafter"/>
</dbReference>
<dbReference type="GO" id="GO:0004222">
    <property type="term" value="F:metalloendopeptidase activity"/>
    <property type="evidence" value="ECO:0007669"/>
    <property type="project" value="InterPro"/>
</dbReference>
<evidence type="ECO:0000259" key="1">
    <source>
        <dbReference type="Pfam" id="PF01434"/>
    </source>
</evidence>
<sequence length="283" mass="30856">MLRPGRLDRHLRIPLPDASARRSILRHHLGGELACSDFSEFVKFSMGFTGADIEKVARDARRTARRAGRSMSMPDLLAAMPERTTLSPEFQQSVAVHEAAHALVGVLIGRLPLVALSIEETFLAEGGRRTLGGAHFDVEPVSRRTRSNYFDRIAMLMGGIAAEEIVYGSFSDGAGGNESSDLHSATNLATQLECQLGMGRSLVSEAGDSDVRLEEIRVRNPILWNRIDAILREQHSRAKQLIADNEPALHRVVAELLSRKFLSGDEVVGLIDTGRGQKSPAAG</sequence>
<dbReference type="InterPro" id="IPR000642">
    <property type="entry name" value="Peptidase_M41"/>
</dbReference>
<evidence type="ECO:0000313" key="3">
    <source>
        <dbReference type="Proteomes" id="UP000248925"/>
    </source>
</evidence>
<gene>
    <name evidence="2" type="ORF">CPY51_11540</name>
</gene>
<evidence type="ECO:0000313" key="2">
    <source>
        <dbReference type="EMBL" id="PZM14396.1"/>
    </source>
</evidence>
<proteinExistence type="predicted"/>
<feature type="domain" description="Peptidase M41" evidence="1">
    <location>
        <begin position="86"/>
        <end position="268"/>
    </location>
</feature>
<dbReference type="InterPro" id="IPR037219">
    <property type="entry name" value="Peptidase_M41-like"/>
</dbReference>
<dbReference type="PANTHER" id="PTHR23076:SF97">
    <property type="entry name" value="ATP-DEPENDENT ZINC METALLOPROTEASE YME1L1"/>
    <property type="match status" value="1"/>
</dbReference>
<dbReference type="Gene3D" id="1.20.58.760">
    <property type="entry name" value="Peptidase M41"/>
    <property type="match status" value="1"/>
</dbReference>
<reference evidence="2 3" key="1">
    <citation type="journal article" date="2018" name="Sci. Rep.">
        <title>Rhizobium tumorigenes sp. nov., a novel plant tumorigenic bacterium isolated from cane gall tumors on thornless blackberry.</title>
        <authorList>
            <person name="Kuzmanovi N."/>
            <person name="Smalla K."/>
            <person name="Gronow S."/>
            <person name="PuBawska J."/>
        </authorList>
    </citation>
    <scope>NUCLEOTIDE SEQUENCE [LARGE SCALE GENOMIC DNA]</scope>
    <source>
        <strain evidence="2 3">CCBAU 85046</strain>
    </source>
</reference>
<dbReference type="AlphaFoldDB" id="A0A2W4EKK7"/>
<comment type="caution">
    <text evidence="2">The sequence shown here is derived from an EMBL/GenBank/DDBJ whole genome shotgun (WGS) entry which is preliminary data.</text>
</comment>
<dbReference type="InterPro" id="IPR027417">
    <property type="entry name" value="P-loop_NTPase"/>
</dbReference>
<dbReference type="GO" id="GO:0005886">
    <property type="term" value="C:plasma membrane"/>
    <property type="evidence" value="ECO:0007669"/>
    <property type="project" value="TreeGrafter"/>
</dbReference>
<name>A0A2W4EKK7_9HYPH</name>
<protein>
    <recommendedName>
        <fullName evidence="1">Peptidase M41 domain-containing protein</fullName>
    </recommendedName>
</protein>
<accession>A0A2W4EKK7</accession>